<dbReference type="PIRSF" id="PIRSF021591">
    <property type="entry name" value="UCP021591"/>
    <property type="match status" value="1"/>
</dbReference>
<dbReference type="InterPro" id="IPR038468">
    <property type="entry name" value="MmpS_C"/>
</dbReference>
<protein>
    <submittedName>
        <fullName evidence="3">Multicopper oxidase family protein</fullName>
    </submittedName>
</protein>
<accession>A0A1V3WU18</accession>
<reference evidence="5 6" key="1">
    <citation type="submission" date="2017-02" db="EMBL/GenBank/DDBJ databases">
        <title>Complete genome sequences of Mycobacterium kansasii strains isolated from rhesus macaques.</title>
        <authorList>
            <person name="Panda A."/>
            <person name="Nagaraj S."/>
            <person name="Zhao X."/>
            <person name="Tettelin H."/>
            <person name="Detolla L.J."/>
        </authorList>
    </citation>
    <scope>NUCLEOTIDE SEQUENCE [LARGE SCALE GENOMIC DNA]</scope>
    <source>
        <strain evidence="4 5">11-3469</strain>
        <strain evidence="3 6">11-3813</strain>
    </source>
</reference>
<gene>
    <name evidence="4" type="ORF">BZL29_4194</name>
    <name evidence="3" type="ORF">BZL30_6142</name>
    <name evidence="2" type="ORF">NIIDMKKI_08850</name>
</gene>
<dbReference type="EMBL" id="MVBM01000006">
    <property type="protein sequence ID" value="OOK70479.1"/>
    <property type="molecule type" value="Genomic_DNA"/>
</dbReference>
<keyword evidence="1" id="KW-0732">Signal</keyword>
<dbReference type="Proteomes" id="UP000516380">
    <property type="component" value="Chromosome"/>
</dbReference>
<dbReference type="InterPro" id="IPR016793">
    <property type="entry name" value="UCP021591"/>
</dbReference>
<feature type="signal peptide" evidence="1">
    <location>
        <begin position="1"/>
        <end position="22"/>
    </location>
</feature>
<feature type="chain" id="PRO_5038220905" evidence="1">
    <location>
        <begin position="23"/>
        <end position="141"/>
    </location>
</feature>
<dbReference type="STRING" id="1768.B1T50_09775"/>
<dbReference type="EMBL" id="AP023343">
    <property type="protein sequence ID" value="BCI85679.1"/>
    <property type="molecule type" value="Genomic_DNA"/>
</dbReference>
<evidence type="ECO:0000313" key="4">
    <source>
        <dbReference type="EMBL" id="OOK75078.1"/>
    </source>
</evidence>
<reference evidence="2 7" key="2">
    <citation type="submission" date="2020-07" db="EMBL/GenBank/DDBJ databases">
        <title>Mycobacterium kansasii (former subtype) with zoonotic potential isolated from diseased indoor pet cat, Japan.</title>
        <authorList>
            <person name="Fukano H."/>
            <person name="Terazono T."/>
            <person name="Hoshino Y."/>
        </authorList>
    </citation>
    <scope>NUCLEOTIDE SEQUENCE [LARGE SCALE GENOMIC DNA]</scope>
    <source>
        <strain evidence="2 7">Kuro-I</strain>
    </source>
</reference>
<dbReference type="EMBL" id="MVBN01000004">
    <property type="protein sequence ID" value="OOK75078.1"/>
    <property type="molecule type" value="Genomic_DNA"/>
</dbReference>
<name>A0A1V3WU18_MYCKA</name>
<evidence type="ECO:0000313" key="5">
    <source>
        <dbReference type="Proteomes" id="UP000188532"/>
    </source>
</evidence>
<sequence>MTTTTRRLGCGLAVLLTGTALAVGTGRSHADDTPMHQVRYTVSAKNPIYADIYYQDQDPAVFSDYSHNPYQFTPNIQADIAPDRPWTMQVMLANPDQWATVTASTGPEPGTPMFHCEIAVDGVVVVAKDGPRGVLCSLRNW</sequence>
<proteinExistence type="predicted"/>
<dbReference type="Proteomes" id="UP000189229">
    <property type="component" value="Unassembled WGS sequence"/>
</dbReference>
<evidence type="ECO:0000256" key="1">
    <source>
        <dbReference type="SAM" id="SignalP"/>
    </source>
</evidence>
<evidence type="ECO:0000313" key="6">
    <source>
        <dbReference type="Proteomes" id="UP000189229"/>
    </source>
</evidence>
<evidence type="ECO:0000313" key="7">
    <source>
        <dbReference type="Proteomes" id="UP000516380"/>
    </source>
</evidence>
<dbReference type="AlphaFoldDB" id="A0A1V3WU18"/>
<dbReference type="Proteomes" id="UP000188532">
    <property type="component" value="Unassembled WGS sequence"/>
</dbReference>
<dbReference type="Gene3D" id="2.60.40.2880">
    <property type="entry name" value="MmpS1-5, C-terminal soluble domain"/>
    <property type="match status" value="1"/>
</dbReference>
<evidence type="ECO:0000313" key="2">
    <source>
        <dbReference type="EMBL" id="BCI85679.1"/>
    </source>
</evidence>
<keyword evidence="7" id="KW-1185">Reference proteome</keyword>
<evidence type="ECO:0000313" key="3">
    <source>
        <dbReference type="EMBL" id="OOK70479.1"/>
    </source>
</evidence>
<organism evidence="3 6">
    <name type="scientific">Mycobacterium kansasii</name>
    <dbReference type="NCBI Taxonomy" id="1768"/>
    <lineage>
        <taxon>Bacteria</taxon>
        <taxon>Bacillati</taxon>
        <taxon>Actinomycetota</taxon>
        <taxon>Actinomycetes</taxon>
        <taxon>Mycobacteriales</taxon>
        <taxon>Mycobacteriaceae</taxon>
        <taxon>Mycobacterium</taxon>
    </lineage>
</organism>